<organism evidence="10 11">
    <name type="scientific">Eshraghiella crossota DSM 2876</name>
    <dbReference type="NCBI Taxonomy" id="511680"/>
    <lineage>
        <taxon>Bacteria</taxon>
        <taxon>Bacillati</taxon>
        <taxon>Bacillota</taxon>
        <taxon>Clostridia</taxon>
        <taxon>Lachnospirales</taxon>
        <taxon>Lachnospiraceae</taxon>
        <taxon>Eshraghiella</taxon>
    </lineage>
</organism>
<reference evidence="10 11" key="1">
    <citation type="submission" date="2010-02" db="EMBL/GenBank/DDBJ databases">
        <authorList>
            <person name="Weinstock G."/>
            <person name="Sodergren E."/>
            <person name="Clifton S."/>
            <person name="Fulton L."/>
            <person name="Fulton B."/>
            <person name="Courtney L."/>
            <person name="Fronick C."/>
            <person name="Harrison M."/>
            <person name="Strong C."/>
            <person name="Farmer C."/>
            <person name="Delahaunty K."/>
            <person name="Markovic C."/>
            <person name="Hall O."/>
            <person name="Minx P."/>
            <person name="Tomlinson C."/>
            <person name="Mitreva M."/>
            <person name="Nelson J."/>
            <person name="Hou S."/>
            <person name="Wollam A."/>
            <person name="Pepin K.H."/>
            <person name="Johnson M."/>
            <person name="Bhonagiri V."/>
            <person name="Zhang X."/>
            <person name="Suruliraj S."/>
            <person name="Warren W."/>
            <person name="Chinwalla A."/>
            <person name="Mardis E.R."/>
            <person name="Wilson R.K."/>
        </authorList>
    </citation>
    <scope>NUCLEOTIDE SEQUENCE [LARGE SCALE GENOMIC DNA]</scope>
    <source>
        <strain evidence="10 11">DSM 2876</strain>
    </source>
</reference>
<evidence type="ECO:0000259" key="9">
    <source>
        <dbReference type="Pfam" id="PF00266"/>
    </source>
</evidence>
<keyword evidence="3 10" id="KW-0808">Transferase</keyword>
<keyword evidence="10" id="KW-0032">Aminotransferase</keyword>
<dbReference type="SUPFAM" id="SSF53383">
    <property type="entry name" value="PLP-dependent transferases"/>
    <property type="match status" value="1"/>
</dbReference>
<dbReference type="GO" id="GO:0008483">
    <property type="term" value="F:transaminase activity"/>
    <property type="evidence" value="ECO:0007669"/>
    <property type="project" value="UniProtKB-KW"/>
</dbReference>
<dbReference type="GeneID" id="98918250"/>
<evidence type="ECO:0000313" key="10">
    <source>
        <dbReference type="EMBL" id="EFF68255.1"/>
    </source>
</evidence>
<evidence type="ECO:0000256" key="6">
    <source>
        <dbReference type="ARBA" id="ARBA00023004"/>
    </source>
</evidence>
<dbReference type="InterPro" id="IPR015421">
    <property type="entry name" value="PyrdxlP-dep_Trfase_major"/>
</dbReference>
<evidence type="ECO:0000256" key="2">
    <source>
        <dbReference type="ARBA" id="ARBA00006490"/>
    </source>
</evidence>
<dbReference type="GO" id="GO:0046872">
    <property type="term" value="F:metal ion binding"/>
    <property type="evidence" value="ECO:0007669"/>
    <property type="project" value="UniProtKB-KW"/>
</dbReference>
<dbReference type="GO" id="GO:0051536">
    <property type="term" value="F:iron-sulfur cluster binding"/>
    <property type="evidence" value="ECO:0007669"/>
    <property type="project" value="UniProtKB-KW"/>
</dbReference>
<feature type="domain" description="Aminotransferase class V" evidence="9">
    <location>
        <begin position="2"/>
        <end position="352"/>
    </location>
</feature>
<evidence type="ECO:0000256" key="1">
    <source>
        <dbReference type="ARBA" id="ARBA00001933"/>
    </source>
</evidence>
<keyword evidence="4" id="KW-0479">Metal-binding</keyword>
<gene>
    <name evidence="10" type="ORF">BUTYVIB_01524</name>
</gene>
<dbReference type="AlphaFoldDB" id="D4S0A7"/>
<dbReference type="PIRSF" id="PIRSF005572">
    <property type="entry name" value="NifS"/>
    <property type="match status" value="1"/>
</dbReference>
<keyword evidence="5" id="KW-0663">Pyridoxal phosphate</keyword>
<dbReference type="PANTHER" id="PTHR11601">
    <property type="entry name" value="CYSTEINE DESULFURYLASE FAMILY MEMBER"/>
    <property type="match status" value="1"/>
</dbReference>
<dbReference type="eggNOG" id="COG1104">
    <property type="taxonomic scope" value="Bacteria"/>
</dbReference>
<evidence type="ECO:0000256" key="4">
    <source>
        <dbReference type="ARBA" id="ARBA00022723"/>
    </source>
</evidence>
<keyword evidence="7" id="KW-0411">Iron-sulfur</keyword>
<evidence type="ECO:0000256" key="8">
    <source>
        <dbReference type="ARBA" id="ARBA00050776"/>
    </source>
</evidence>
<name>D4S0A7_9FIRM</name>
<comment type="catalytic activity">
    <reaction evidence="8">
        <text>(sulfur carrier)-H + L-cysteine = (sulfur carrier)-SH + L-alanine</text>
        <dbReference type="Rhea" id="RHEA:43892"/>
        <dbReference type="Rhea" id="RHEA-COMP:14737"/>
        <dbReference type="Rhea" id="RHEA-COMP:14739"/>
        <dbReference type="ChEBI" id="CHEBI:29917"/>
        <dbReference type="ChEBI" id="CHEBI:35235"/>
        <dbReference type="ChEBI" id="CHEBI:57972"/>
        <dbReference type="ChEBI" id="CHEBI:64428"/>
        <dbReference type="EC" id="2.8.1.7"/>
    </reaction>
</comment>
<dbReference type="HOGENOM" id="CLU_003433_0_0_9"/>
<comment type="caution">
    <text evidence="10">The sequence shown here is derived from an EMBL/GenBank/DDBJ whole genome shotgun (WGS) entry which is preliminary data.</text>
</comment>
<accession>D4S0A7</accession>
<dbReference type="RefSeq" id="WP_005603162.1">
    <property type="nucleotide sequence ID" value="NZ_GG663524.1"/>
</dbReference>
<dbReference type="Gene3D" id="3.90.1150.10">
    <property type="entry name" value="Aspartate Aminotransferase, domain 1"/>
    <property type="match status" value="1"/>
</dbReference>
<comment type="similarity">
    <text evidence="2">Belongs to the class-V pyridoxal-phosphate-dependent aminotransferase family. NifS/IscS subfamily.</text>
</comment>
<evidence type="ECO:0000256" key="3">
    <source>
        <dbReference type="ARBA" id="ARBA00022679"/>
    </source>
</evidence>
<dbReference type="Pfam" id="PF00266">
    <property type="entry name" value="Aminotran_5"/>
    <property type="match status" value="1"/>
</dbReference>
<sequence>MIYLDNAATTLMYPEVRDTVSYYEKYFYNPSSPYSASKKIRKELEKARTKLADMINAQPEEIYFTSGGTESDNWACNHAKAKRGHIITTAIEHKAVLMPLNDYNNKTIIKPMPDGAVNVSAIEQAIKRDTVMISVMTANNETGTLQPVDEIGRLAKEYNIIFHTDAVQAFGHIKIDVKKIGADMLSASSHKFHGPKGCGFLYADKNTGIKPFIYGGGQERGQRSGTENVPGILGMVKAAEISHRIMDENNRKLRKINDYMTDRILNEIDDCICNGNRENRLSNNINVSFGNIDGKALLVLLDMEGVYVSGASACNGGKEKSYVLSSLGVPEKYADGTIRMTMDYTMNMKQADYVLNVLKKCVNYLRKK</sequence>
<dbReference type="GO" id="GO:0031071">
    <property type="term" value="F:cysteine desulfurase activity"/>
    <property type="evidence" value="ECO:0007669"/>
    <property type="project" value="UniProtKB-EC"/>
</dbReference>
<dbReference type="EMBL" id="ABWN01000030">
    <property type="protein sequence ID" value="EFF68255.1"/>
    <property type="molecule type" value="Genomic_DNA"/>
</dbReference>
<protein>
    <submittedName>
        <fullName evidence="10">Aminotransferase, class V</fullName>
    </submittedName>
</protein>
<dbReference type="Gene3D" id="3.40.640.10">
    <property type="entry name" value="Type I PLP-dependent aspartate aminotransferase-like (Major domain)"/>
    <property type="match status" value="1"/>
</dbReference>
<keyword evidence="11" id="KW-1185">Reference proteome</keyword>
<dbReference type="Proteomes" id="UP000006238">
    <property type="component" value="Unassembled WGS sequence"/>
</dbReference>
<dbReference type="InterPro" id="IPR000192">
    <property type="entry name" value="Aminotrans_V_dom"/>
</dbReference>
<dbReference type="STRING" id="45851.BHV86_10140"/>
<evidence type="ECO:0000313" key="11">
    <source>
        <dbReference type="Proteomes" id="UP000006238"/>
    </source>
</evidence>
<dbReference type="PANTHER" id="PTHR11601:SF34">
    <property type="entry name" value="CYSTEINE DESULFURASE"/>
    <property type="match status" value="1"/>
</dbReference>
<keyword evidence="6" id="KW-0408">Iron</keyword>
<comment type="cofactor">
    <cofactor evidence="1">
        <name>pyridoxal 5'-phosphate</name>
        <dbReference type="ChEBI" id="CHEBI:597326"/>
    </cofactor>
</comment>
<dbReference type="InterPro" id="IPR015424">
    <property type="entry name" value="PyrdxlP-dep_Trfase"/>
</dbReference>
<dbReference type="InterPro" id="IPR015422">
    <property type="entry name" value="PyrdxlP-dep_Trfase_small"/>
</dbReference>
<proteinExistence type="inferred from homology"/>
<evidence type="ECO:0000256" key="5">
    <source>
        <dbReference type="ARBA" id="ARBA00022898"/>
    </source>
</evidence>
<evidence type="ECO:0000256" key="7">
    <source>
        <dbReference type="ARBA" id="ARBA00023014"/>
    </source>
</evidence>
<dbReference type="Gene3D" id="1.10.260.50">
    <property type="match status" value="1"/>
</dbReference>
<dbReference type="InterPro" id="IPR016454">
    <property type="entry name" value="Cysteine_dSase"/>
</dbReference>